<comment type="caution">
    <text evidence="1">The sequence shown here is derived from an EMBL/GenBank/DDBJ whole genome shotgun (WGS) entry which is preliminary data.</text>
</comment>
<dbReference type="EMBL" id="WIXI01000045">
    <property type="protein sequence ID" value="MQY47639.1"/>
    <property type="molecule type" value="Genomic_DNA"/>
</dbReference>
<reference evidence="1 2" key="1">
    <citation type="submission" date="2019-11" db="EMBL/GenBank/DDBJ databases">
        <title>Genome analysis of Rhizobacterium cereale a novel genus and species isolated from maize roots in North Spain.</title>
        <authorList>
            <person name="Menendez E."/>
            <person name="Flores-Felix J.D."/>
            <person name="Ramirez-Bahena M.-H."/>
            <person name="Igual J.M."/>
            <person name="Garcia-Fraile P."/>
            <person name="Peix A."/>
            <person name="Velazquez E."/>
        </authorList>
    </citation>
    <scope>NUCLEOTIDE SEQUENCE [LARGE SCALE GENOMIC DNA]</scope>
    <source>
        <strain evidence="1 2">RZME27</strain>
    </source>
</reference>
<sequence length="106" mass="11420">MTFLEAEVTWDCQTCGACCSYSSEWPRFTMETDEALDLIPEKLVAADGRGMRCEGERCSALSGQVGVGAACQIYEVRPDVCRACNPGDDECRTARAAFGLDSVGHA</sequence>
<name>A0A6A8AA96_9HYPH</name>
<accession>A0A6A8AA96</accession>
<proteinExistence type="predicted"/>
<evidence type="ECO:0000313" key="2">
    <source>
        <dbReference type="Proteomes" id="UP000435138"/>
    </source>
</evidence>
<dbReference type="RefSeq" id="WP_153355105.1">
    <property type="nucleotide sequence ID" value="NZ_JAYKOO010000007.1"/>
</dbReference>
<keyword evidence="2" id="KW-1185">Reference proteome</keyword>
<organism evidence="1 2">
    <name type="scientific">Endobacterium cereale</name>
    <dbReference type="NCBI Taxonomy" id="2663029"/>
    <lineage>
        <taxon>Bacteria</taxon>
        <taxon>Pseudomonadati</taxon>
        <taxon>Pseudomonadota</taxon>
        <taxon>Alphaproteobacteria</taxon>
        <taxon>Hyphomicrobiales</taxon>
        <taxon>Rhizobiaceae</taxon>
        <taxon>Endobacterium</taxon>
    </lineage>
</organism>
<dbReference type="AlphaFoldDB" id="A0A6A8AA96"/>
<evidence type="ECO:0000313" key="1">
    <source>
        <dbReference type="EMBL" id="MQY47639.1"/>
    </source>
</evidence>
<dbReference type="Pfam" id="PF03692">
    <property type="entry name" value="CxxCxxCC"/>
    <property type="match status" value="1"/>
</dbReference>
<gene>
    <name evidence="1" type="ORF">GAO09_16510</name>
</gene>
<protein>
    <submittedName>
        <fullName evidence="1">YkgJ family cysteine cluster protein</fullName>
    </submittedName>
</protein>
<dbReference type="InterPro" id="IPR005358">
    <property type="entry name" value="Puta_zinc/iron-chelating_dom"/>
</dbReference>
<dbReference type="Proteomes" id="UP000435138">
    <property type="component" value="Unassembled WGS sequence"/>
</dbReference>